<dbReference type="PATRIC" id="fig|1423733.4.peg.1955"/>
<reference evidence="3 4" key="1">
    <citation type="journal article" date="2015" name="Genome Announc.">
        <title>Expanding the biotechnology potential of lactobacilli through comparative genomics of 213 strains and associated genera.</title>
        <authorList>
            <person name="Sun Z."/>
            <person name="Harris H.M."/>
            <person name="McCann A."/>
            <person name="Guo C."/>
            <person name="Argimon S."/>
            <person name="Zhang W."/>
            <person name="Yang X."/>
            <person name="Jeffery I.B."/>
            <person name="Cooney J.C."/>
            <person name="Kagawa T.F."/>
            <person name="Liu W."/>
            <person name="Song Y."/>
            <person name="Salvetti E."/>
            <person name="Wrobel A."/>
            <person name="Rasinkangas P."/>
            <person name="Parkhill J."/>
            <person name="Rea M.C."/>
            <person name="O'Sullivan O."/>
            <person name="Ritari J."/>
            <person name="Douillard F.P."/>
            <person name="Paul Ross R."/>
            <person name="Yang R."/>
            <person name="Briner A.E."/>
            <person name="Felis G.E."/>
            <person name="de Vos W.M."/>
            <person name="Barrangou R."/>
            <person name="Klaenhammer T.R."/>
            <person name="Caufield P.W."/>
            <person name="Cui Y."/>
            <person name="Zhang H."/>
            <person name="O'Toole P.W."/>
        </authorList>
    </citation>
    <scope>NUCLEOTIDE SEQUENCE [LARGE SCALE GENOMIC DNA]</scope>
    <source>
        <strain evidence="3 4">DSM 20515</strain>
    </source>
</reference>
<dbReference type="Gene3D" id="3.40.50.620">
    <property type="entry name" value="HUPs"/>
    <property type="match status" value="1"/>
</dbReference>
<dbReference type="RefSeq" id="WP_056996593.1">
    <property type="nucleotide sequence ID" value="NZ_AYYR01000039.1"/>
</dbReference>
<dbReference type="PRINTS" id="PR01438">
    <property type="entry name" value="UNVRSLSTRESS"/>
</dbReference>
<organism evidence="3 4">
    <name type="scientific">Secundilactobacillus collinoides DSM 20515 = JCM 1123</name>
    <dbReference type="NCBI Taxonomy" id="1423733"/>
    <lineage>
        <taxon>Bacteria</taxon>
        <taxon>Bacillati</taxon>
        <taxon>Bacillota</taxon>
        <taxon>Bacilli</taxon>
        <taxon>Lactobacillales</taxon>
        <taxon>Lactobacillaceae</taxon>
        <taxon>Secundilactobacillus</taxon>
    </lineage>
</organism>
<dbReference type="EMBL" id="AYYR01000039">
    <property type="protein sequence ID" value="KRM76031.1"/>
    <property type="molecule type" value="Genomic_DNA"/>
</dbReference>
<dbReference type="CDD" id="cd00293">
    <property type="entry name" value="USP-like"/>
    <property type="match status" value="1"/>
</dbReference>
<gene>
    <name evidence="3" type="ORF">FC82_GL001856</name>
</gene>
<evidence type="ECO:0000259" key="2">
    <source>
        <dbReference type="Pfam" id="PF00582"/>
    </source>
</evidence>
<evidence type="ECO:0000256" key="1">
    <source>
        <dbReference type="ARBA" id="ARBA00008791"/>
    </source>
</evidence>
<dbReference type="InterPro" id="IPR014729">
    <property type="entry name" value="Rossmann-like_a/b/a_fold"/>
</dbReference>
<protein>
    <submittedName>
        <fullName evidence="3">UspA domain-containing protein</fullName>
    </submittedName>
</protein>
<dbReference type="SUPFAM" id="SSF52402">
    <property type="entry name" value="Adenine nucleotide alpha hydrolases-like"/>
    <property type="match status" value="1"/>
</dbReference>
<proteinExistence type="inferred from homology"/>
<dbReference type="Proteomes" id="UP000051845">
    <property type="component" value="Unassembled WGS sequence"/>
</dbReference>
<feature type="domain" description="UspA" evidence="2">
    <location>
        <begin position="1"/>
        <end position="140"/>
    </location>
</feature>
<comment type="caution">
    <text evidence="3">The sequence shown here is derived from an EMBL/GenBank/DDBJ whole genome shotgun (WGS) entry which is preliminary data.</text>
</comment>
<evidence type="ECO:0000313" key="3">
    <source>
        <dbReference type="EMBL" id="KRM76031.1"/>
    </source>
</evidence>
<sequence>MFEKILVPLDGSENAFAALRAAFDIAKHYDSKIYAVSVANDQSYTQYGAVFGDDIMQHMKDQAEVALNQAAGEAKDAGIVLETHFEVGIPKQAIAESLPERLGTTLTVIGKSGAHGLNRAIMGSTTAYVVRRSTVPVLVISQDEKKH</sequence>
<evidence type="ECO:0000313" key="4">
    <source>
        <dbReference type="Proteomes" id="UP000051845"/>
    </source>
</evidence>
<dbReference type="InterPro" id="IPR006015">
    <property type="entry name" value="Universal_stress_UspA"/>
</dbReference>
<accession>A0A0R2B959</accession>
<comment type="similarity">
    <text evidence="1">Belongs to the universal stress protein A family.</text>
</comment>
<name>A0A0R2B959_SECCO</name>
<dbReference type="AlphaFoldDB" id="A0A0R2B959"/>
<dbReference type="Pfam" id="PF00582">
    <property type="entry name" value="Usp"/>
    <property type="match status" value="1"/>
</dbReference>
<dbReference type="STRING" id="33960.TY91_13985"/>
<dbReference type="PANTHER" id="PTHR46268:SF6">
    <property type="entry name" value="UNIVERSAL STRESS PROTEIN UP12"/>
    <property type="match status" value="1"/>
</dbReference>
<dbReference type="InterPro" id="IPR006016">
    <property type="entry name" value="UspA"/>
</dbReference>
<dbReference type="PANTHER" id="PTHR46268">
    <property type="entry name" value="STRESS RESPONSE PROTEIN NHAX"/>
    <property type="match status" value="1"/>
</dbReference>